<dbReference type="Proteomes" id="UP000030949">
    <property type="component" value="Unassembled WGS sequence"/>
</dbReference>
<dbReference type="InterPro" id="IPR051449">
    <property type="entry name" value="ABC-2_transporter_component"/>
</dbReference>
<keyword evidence="4" id="KW-1003">Cell membrane</keyword>
<gene>
    <name evidence="10" type="ORF">JZ00_06555</name>
</gene>
<evidence type="ECO:0000256" key="6">
    <source>
        <dbReference type="ARBA" id="ARBA00022989"/>
    </source>
</evidence>
<evidence type="ECO:0000256" key="8">
    <source>
        <dbReference type="SAM" id="Phobius"/>
    </source>
</evidence>
<keyword evidence="7 8" id="KW-0472">Membrane</keyword>
<keyword evidence="6 8" id="KW-1133">Transmembrane helix</keyword>
<dbReference type="GO" id="GO:0140359">
    <property type="term" value="F:ABC-type transporter activity"/>
    <property type="evidence" value="ECO:0007669"/>
    <property type="project" value="InterPro"/>
</dbReference>
<feature type="transmembrane region" description="Helical" evidence="8">
    <location>
        <begin position="287"/>
        <end position="305"/>
    </location>
</feature>
<protein>
    <submittedName>
        <fullName evidence="10">Membrane protein</fullName>
    </submittedName>
</protein>
<dbReference type="RefSeq" id="WP_039589737.1">
    <property type="nucleotide sequence ID" value="NZ_CP142104.1"/>
</dbReference>
<name>A0A0B1Z3A9_9PSED</name>
<dbReference type="InterPro" id="IPR047817">
    <property type="entry name" value="ABC2_TM_bact-type"/>
</dbReference>
<organism evidence="10 11">
    <name type="scientific">Pseudomonas frederiksbergensis</name>
    <dbReference type="NCBI Taxonomy" id="104087"/>
    <lineage>
        <taxon>Bacteria</taxon>
        <taxon>Pseudomonadati</taxon>
        <taxon>Pseudomonadota</taxon>
        <taxon>Gammaproteobacteria</taxon>
        <taxon>Pseudomonadales</taxon>
        <taxon>Pseudomonadaceae</taxon>
        <taxon>Pseudomonas</taxon>
    </lineage>
</organism>
<dbReference type="Pfam" id="PF12698">
    <property type="entry name" value="ABC2_membrane_3"/>
    <property type="match status" value="1"/>
</dbReference>
<sequence>MHSLMNILRLGIKEFRSLYHDRAMLILIIWAFSFGIYSAASGIPETLHHAPLAIVDEDHSQLSERLNTAFQPPYFLPAAKISNRQVDAGMDSGRYTFALNIAPDFQRDVLAGRRPSLQLNVDATQIGQAFTGAGYIQAIVATEVAEFVRGARNTPATPVGLAMRMQFNPNLTQAWFTSVMELIDYVTMVSIILTGAALIREREHGTIEHLLVMPLRAFEIMTAKVWSMGLVVLVATAFAVWVVVQGWLEVPINGSIGLFLLGTALHLFATTSIGIYLGTVARSMPQLGLLSILILIPLQLLSGGATPRESMPELVQNLMLAAPTTHFVSFAQGILYRGAGLAIVWPQFLAIAAIGALFFFAALFRFRRAITQMA</sequence>
<evidence type="ECO:0000256" key="2">
    <source>
        <dbReference type="ARBA" id="ARBA00007783"/>
    </source>
</evidence>
<comment type="caution">
    <text evidence="10">The sequence shown here is derived from an EMBL/GenBank/DDBJ whole genome shotgun (WGS) entry which is preliminary data.</text>
</comment>
<dbReference type="EMBL" id="JQGJ01000003">
    <property type="protein sequence ID" value="KHK65534.1"/>
    <property type="molecule type" value="Genomic_DNA"/>
</dbReference>
<evidence type="ECO:0000256" key="4">
    <source>
        <dbReference type="ARBA" id="ARBA00022475"/>
    </source>
</evidence>
<feature type="transmembrane region" description="Helical" evidence="8">
    <location>
        <begin position="343"/>
        <end position="364"/>
    </location>
</feature>
<feature type="transmembrane region" description="Helical" evidence="8">
    <location>
        <begin position="220"/>
        <end position="244"/>
    </location>
</feature>
<dbReference type="InterPro" id="IPR013525">
    <property type="entry name" value="ABC2_TM"/>
</dbReference>
<evidence type="ECO:0000313" key="10">
    <source>
        <dbReference type="EMBL" id="KHK65534.1"/>
    </source>
</evidence>
<dbReference type="OrthoDB" id="9808686at2"/>
<accession>A0A0B1Z3A9</accession>
<dbReference type="PANTHER" id="PTHR30294">
    <property type="entry name" value="MEMBRANE COMPONENT OF ABC TRANSPORTER YHHJ-RELATED"/>
    <property type="match status" value="1"/>
</dbReference>
<reference evidence="11" key="1">
    <citation type="submission" date="2015-03" db="EMBL/GenBank/DDBJ databases">
        <title>Pseudomonas frederiksbergensis hydrocarbon degrader.</title>
        <authorList>
            <person name="Brown L.M."/>
            <person name="Ruiz O.N."/>
            <person name="Mueller S."/>
            <person name="Gunasekera T.S."/>
        </authorList>
    </citation>
    <scope>NUCLEOTIDE SEQUENCE [LARGE SCALE GENOMIC DNA]</scope>
    <source>
        <strain evidence="11">SI8</strain>
    </source>
</reference>
<comment type="similarity">
    <text evidence="2">Belongs to the ABC-2 integral membrane protein family.</text>
</comment>
<dbReference type="PROSITE" id="PS51012">
    <property type="entry name" value="ABC_TM2"/>
    <property type="match status" value="1"/>
</dbReference>
<keyword evidence="3" id="KW-0813">Transport</keyword>
<keyword evidence="5 8" id="KW-0812">Transmembrane</keyword>
<proteinExistence type="inferred from homology"/>
<dbReference type="Gene3D" id="3.40.1710.10">
    <property type="entry name" value="abc type-2 transporter like domain"/>
    <property type="match status" value="1"/>
</dbReference>
<dbReference type="GO" id="GO:0005886">
    <property type="term" value="C:plasma membrane"/>
    <property type="evidence" value="ECO:0007669"/>
    <property type="project" value="UniProtKB-SubCell"/>
</dbReference>
<evidence type="ECO:0000256" key="7">
    <source>
        <dbReference type="ARBA" id="ARBA00023136"/>
    </source>
</evidence>
<evidence type="ECO:0000256" key="3">
    <source>
        <dbReference type="ARBA" id="ARBA00022448"/>
    </source>
</evidence>
<evidence type="ECO:0000256" key="1">
    <source>
        <dbReference type="ARBA" id="ARBA00004651"/>
    </source>
</evidence>
<evidence type="ECO:0000256" key="5">
    <source>
        <dbReference type="ARBA" id="ARBA00022692"/>
    </source>
</evidence>
<dbReference type="AlphaFoldDB" id="A0A0B1Z3A9"/>
<dbReference type="PANTHER" id="PTHR30294:SF47">
    <property type="entry name" value="INNER MEMBRANE TRANSPORT PERMEASE YHHJ"/>
    <property type="match status" value="1"/>
</dbReference>
<feature type="transmembrane region" description="Helical" evidence="8">
    <location>
        <begin position="256"/>
        <end position="280"/>
    </location>
</feature>
<feature type="transmembrane region" description="Helical" evidence="8">
    <location>
        <begin position="174"/>
        <end position="199"/>
    </location>
</feature>
<evidence type="ECO:0000259" key="9">
    <source>
        <dbReference type="PROSITE" id="PS51012"/>
    </source>
</evidence>
<feature type="domain" description="ABC transmembrane type-2" evidence="9">
    <location>
        <begin position="133"/>
        <end position="369"/>
    </location>
</feature>
<comment type="subcellular location">
    <subcellularLocation>
        <location evidence="1">Cell membrane</location>
        <topology evidence="1">Multi-pass membrane protein</topology>
    </subcellularLocation>
</comment>
<evidence type="ECO:0000313" key="11">
    <source>
        <dbReference type="Proteomes" id="UP000030949"/>
    </source>
</evidence>